<dbReference type="Gene3D" id="3.40.50.300">
    <property type="entry name" value="P-loop containing nucleotide triphosphate hydrolases"/>
    <property type="match status" value="1"/>
</dbReference>
<evidence type="ECO:0000256" key="6">
    <source>
        <dbReference type="ARBA" id="ARBA00022840"/>
    </source>
</evidence>
<sequence>MTMPLLEIDNLHVCFDTRAGTVQALRGVSLTVAPGETLGIVGESGSGKSVTAQAVMGLIDVPGRISDGEILWEGKPLAGFDVAKAARDIWGREITMIFQNPMTSLNPLMTVGAQIAEVIEVHMGFSRRAARQRAAELLSAVGISGAERRLDQYPHEFSGGMRQRVMIAMGIACEPKLLIADEPTTALDVTIQAQILELLAELQEKMRLAIVLITHDLGIVAGLCHRVAVMYAGQIVETGPVDAIFENPSHPYTQGLIRSTPGLDDDEERLTAIDGAPPGLLQPPSGCAFLPRCPIGDEGCRVPQVLRAMGAGTVACRKAGEQAWREAV</sequence>
<evidence type="ECO:0000313" key="11">
    <source>
        <dbReference type="EMBL" id="PJR13349.1"/>
    </source>
</evidence>
<comment type="caution">
    <text evidence="11">The sequence shown here is derived from an EMBL/GenBank/DDBJ whole genome shotgun (WGS) entry which is preliminary data.</text>
</comment>
<accession>A0A2J0YYK1</accession>
<keyword evidence="4" id="KW-1003">Cell membrane</keyword>
<evidence type="ECO:0000256" key="5">
    <source>
        <dbReference type="ARBA" id="ARBA00022741"/>
    </source>
</evidence>
<organism evidence="11 12">
    <name type="scientific">Rhizobium meliloti</name>
    <name type="common">Ensifer meliloti</name>
    <name type="synonym">Sinorhizobium meliloti</name>
    <dbReference type="NCBI Taxonomy" id="382"/>
    <lineage>
        <taxon>Bacteria</taxon>
        <taxon>Pseudomonadati</taxon>
        <taxon>Pseudomonadota</taxon>
        <taxon>Alphaproteobacteria</taxon>
        <taxon>Hyphomicrobiales</taxon>
        <taxon>Rhizobiaceae</taxon>
        <taxon>Sinorhizobium/Ensifer group</taxon>
        <taxon>Sinorhizobium</taxon>
    </lineage>
</organism>
<dbReference type="Proteomes" id="UP000231987">
    <property type="component" value="Unassembled WGS sequence"/>
</dbReference>
<comment type="similarity">
    <text evidence="2">Belongs to the ABC transporter superfamily.</text>
</comment>
<keyword evidence="5" id="KW-0547">Nucleotide-binding</keyword>
<protein>
    <submittedName>
        <fullName evidence="11">ABC transporter ATP-binding protein</fullName>
    </submittedName>
</protein>
<evidence type="ECO:0000256" key="7">
    <source>
        <dbReference type="ARBA" id="ARBA00022970"/>
    </source>
</evidence>
<keyword evidence="6 11" id="KW-0067">ATP-binding</keyword>
<dbReference type="CDD" id="cd03257">
    <property type="entry name" value="ABC_NikE_OppD_transporters"/>
    <property type="match status" value="1"/>
</dbReference>
<name>A0A2J0YYK1_RHIML</name>
<dbReference type="GO" id="GO:0016887">
    <property type="term" value="F:ATP hydrolysis activity"/>
    <property type="evidence" value="ECO:0007669"/>
    <property type="project" value="InterPro"/>
</dbReference>
<evidence type="ECO:0000256" key="3">
    <source>
        <dbReference type="ARBA" id="ARBA00022448"/>
    </source>
</evidence>
<dbReference type="PROSITE" id="PS50893">
    <property type="entry name" value="ABC_TRANSPORTER_2"/>
    <property type="match status" value="1"/>
</dbReference>
<dbReference type="NCBIfam" id="TIGR01727">
    <property type="entry name" value="oligo_HPY"/>
    <property type="match status" value="1"/>
</dbReference>
<evidence type="ECO:0000256" key="2">
    <source>
        <dbReference type="ARBA" id="ARBA00005417"/>
    </source>
</evidence>
<dbReference type="SUPFAM" id="SSF52540">
    <property type="entry name" value="P-loop containing nucleoside triphosphate hydrolases"/>
    <property type="match status" value="1"/>
</dbReference>
<reference evidence="11 12" key="1">
    <citation type="submission" date="2017-06" db="EMBL/GenBank/DDBJ databases">
        <title>Ensifer strains isolated from leguminous trees and herbs display diverse denitrification phenotypes with some acting as strong N2O sinks.</title>
        <authorList>
            <person name="Woliy K."/>
            <person name="Mania D."/>
            <person name="Bakken L.R."/>
            <person name="Frostegard A."/>
        </authorList>
    </citation>
    <scope>NUCLEOTIDE SEQUENCE [LARGE SCALE GENOMIC DNA]</scope>
    <source>
        <strain evidence="11 12">AC50a</strain>
    </source>
</reference>
<evidence type="ECO:0000313" key="12">
    <source>
        <dbReference type="Proteomes" id="UP000231987"/>
    </source>
</evidence>
<dbReference type="GO" id="GO:0005886">
    <property type="term" value="C:plasma membrane"/>
    <property type="evidence" value="ECO:0007669"/>
    <property type="project" value="UniProtKB-SubCell"/>
</dbReference>
<dbReference type="InterPro" id="IPR003439">
    <property type="entry name" value="ABC_transporter-like_ATP-bd"/>
</dbReference>
<dbReference type="RefSeq" id="WP_100673329.1">
    <property type="nucleotide sequence ID" value="NZ_NJGD01000010.1"/>
</dbReference>
<dbReference type="InterPro" id="IPR013563">
    <property type="entry name" value="Oligopep_ABC_C"/>
</dbReference>
<proteinExistence type="inferred from homology"/>
<evidence type="ECO:0000256" key="4">
    <source>
        <dbReference type="ARBA" id="ARBA00022475"/>
    </source>
</evidence>
<dbReference type="PANTHER" id="PTHR43297">
    <property type="entry name" value="OLIGOPEPTIDE TRANSPORT ATP-BINDING PROTEIN APPD"/>
    <property type="match status" value="1"/>
</dbReference>
<evidence type="ECO:0000256" key="1">
    <source>
        <dbReference type="ARBA" id="ARBA00004417"/>
    </source>
</evidence>
<dbReference type="AlphaFoldDB" id="A0A2J0YYK1"/>
<dbReference type="InterPro" id="IPR003593">
    <property type="entry name" value="AAA+_ATPase"/>
</dbReference>
<dbReference type="InterPro" id="IPR017871">
    <property type="entry name" value="ABC_transporter-like_CS"/>
</dbReference>
<dbReference type="PROSITE" id="PS00211">
    <property type="entry name" value="ABC_TRANSPORTER_1"/>
    <property type="match status" value="1"/>
</dbReference>
<dbReference type="InterPro" id="IPR027417">
    <property type="entry name" value="P-loop_NTPase"/>
</dbReference>
<comment type="function">
    <text evidence="9">Probably part of a binding-protein-dependent transport system y4tOPQRS for a peptide. Probably responsible for energy coupling to the transport system.</text>
</comment>
<dbReference type="GO" id="GO:0055085">
    <property type="term" value="P:transmembrane transport"/>
    <property type="evidence" value="ECO:0007669"/>
    <property type="project" value="UniProtKB-ARBA"/>
</dbReference>
<dbReference type="InterPro" id="IPR050388">
    <property type="entry name" value="ABC_Ni/Peptide_Import"/>
</dbReference>
<dbReference type="Pfam" id="PF08352">
    <property type="entry name" value="oligo_HPY"/>
    <property type="match status" value="1"/>
</dbReference>
<evidence type="ECO:0000259" key="10">
    <source>
        <dbReference type="PROSITE" id="PS50893"/>
    </source>
</evidence>
<dbReference type="Pfam" id="PF00005">
    <property type="entry name" value="ABC_tran"/>
    <property type="match status" value="1"/>
</dbReference>
<dbReference type="SMART" id="SM00382">
    <property type="entry name" value="AAA"/>
    <property type="match status" value="1"/>
</dbReference>
<evidence type="ECO:0000256" key="8">
    <source>
        <dbReference type="ARBA" id="ARBA00023136"/>
    </source>
</evidence>
<keyword evidence="3" id="KW-0813">Transport</keyword>
<feature type="domain" description="ABC transporter" evidence="10">
    <location>
        <begin position="6"/>
        <end position="257"/>
    </location>
</feature>
<dbReference type="EMBL" id="NJGD01000010">
    <property type="protein sequence ID" value="PJR13349.1"/>
    <property type="molecule type" value="Genomic_DNA"/>
</dbReference>
<keyword evidence="7" id="KW-0029">Amino-acid transport</keyword>
<dbReference type="GO" id="GO:0005524">
    <property type="term" value="F:ATP binding"/>
    <property type="evidence" value="ECO:0007669"/>
    <property type="project" value="UniProtKB-KW"/>
</dbReference>
<comment type="subcellular location">
    <subcellularLocation>
        <location evidence="1">Cell inner membrane</location>
        <topology evidence="1">Peripheral membrane protein</topology>
    </subcellularLocation>
</comment>
<dbReference type="PANTHER" id="PTHR43297:SF2">
    <property type="entry name" value="DIPEPTIDE TRANSPORT ATP-BINDING PROTEIN DPPD"/>
    <property type="match status" value="1"/>
</dbReference>
<dbReference type="FunFam" id="3.40.50.300:FF:000016">
    <property type="entry name" value="Oligopeptide ABC transporter ATP-binding component"/>
    <property type="match status" value="1"/>
</dbReference>
<evidence type="ECO:0000256" key="9">
    <source>
        <dbReference type="ARBA" id="ARBA00053953"/>
    </source>
</evidence>
<keyword evidence="8" id="KW-0472">Membrane</keyword>
<gene>
    <name evidence="11" type="primary">oppD</name>
    <name evidence="11" type="ORF">CEJ86_21615</name>
</gene>
<dbReference type="GO" id="GO:0006865">
    <property type="term" value="P:amino acid transport"/>
    <property type="evidence" value="ECO:0007669"/>
    <property type="project" value="UniProtKB-KW"/>
</dbReference>
<dbReference type="GO" id="GO:0015833">
    <property type="term" value="P:peptide transport"/>
    <property type="evidence" value="ECO:0007669"/>
    <property type="project" value="InterPro"/>
</dbReference>